<dbReference type="Proteomes" id="UP000773469">
    <property type="component" value="Unassembled WGS sequence"/>
</dbReference>
<keyword evidence="2" id="KW-1185">Reference proteome</keyword>
<dbReference type="RefSeq" id="WP_220744473.1">
    <property type="nucleotide sequence ID" value="NZ_BPEU01000004.1"/>
</dbReference>
<protein>
    <submittedName>
        <fullName evidence="1">Uncharacterized protein</fullName>
    </submittedName>
</protein>
<gene>
    <name evidence="1" type="ORF">TUM3794_06930</name>
</gene>
<reference evidence="1 2" key="1">
    <citation type="submission" date="2021-05" db="EMBL/GenBank/DDBJ databases">
        <title>Molecular characterization for Shewanella algae harboring chromosomal blaOXA-55-like strains isolated from clinical and environment sample.</title>
        <authorList>
            <person name="Ohama Y."/>
            <person name="Aoki K."/>
            <person name="Harada S."/>
            <person name="Moriya K."/>
            <person name="Ishii Y."/>
            <person name="Tateda K."/>
        </authorList>
    </citation>
    <scope>NUCLEOTIDE SEQUENCE [LARGE SCALE GENOMIC DNA]</scope>
    <source>
        <strain evidence="1 2">MBTL60-118</strain>
    </source>
</reference>
<comment type="caution">
    <text evidence="1">The sequence shown here is derived from an EMBL/GenBank/DDBJ whole genome shotgun (WGS) entry which is preliminary data.</text>
</comment>
<dbReference type="Pfam" id="PF15586">
    <property type="entry name" value="Imm8"/>
    <property type="match status" value="1"/>
</dbReference>
<organism evidence="1 2">
    <name type="scientific">Shewanella colwelliana</name>
    <name type="common">Alteromonas colwelliana</name>
    <dbReference type="NCBI Taxonomy" id="23"/>
    <lineage>
        <taxon>Bacteria</taxon>
        <taxon>Pseudomonadati</taxon>
        <taxon>Pseudomonadota</taxon>
        <taxon>Gammaproteobacteria</taxon>
        <taxon>Alteromonadales</taxon>
        <taxon>Shewanellaceae</taxon>
        <taxon>Shewanella</taxon>
    </lineage>
</organism>
<name>A0ABQ4NVR7_SHECO</name>
<proteinExistence type="predicted"/>
<dbReference type="InterPro" id="IPR028964">
    <property type="entry name" value="Imm8"/>
</dbReference>
<accession>A0ABQ4NVR7</accession>
<evidence type="ECO:0000313" key="2">
    <source>
        <dbReference type="Proteomes" id="UP000773469"/>
    </source>
</evidence>
<dbReference type="EMBL" id="BPEU01000004">
    <property type="protein sequence ID" value="GIU36974.1"/>
    <property type="molecule type" value="Genomic_DNA"/>
</dbReference>
<sequence length="119" mass="13909">MRNHDLKLEFKSFHSPDIEELFTWHPKSGEEVCFWLEFEIGEHDTNESFMFGVTIANQQGYNKNKKEYPNALFEPVIIVADDDWSSIKNALKSILDECSANTWELTLVNLKKHFAFEHG</sequence>
<evidence type="ECO:0000313" key="1">
    <source>
        <dbReference type="EMBL" id="GIU36974.1"/>
    </source>
</evidence>